<evidence type="ECO:0000256" key="1">
    <source>
        <dbReference type="SAM" id="MobiDB-lite"/>
    </source>
</evidence>
<evidence type="ECO:0000256" key="2">
    <source>
        <dbReference type="SAM" id="Phobius"/>
    </source>
</evidence>
<dbReference type="Gene3D" id="2.130.10.10">
    <property type="entry name" value="YVTN repeat-like/Quinoprotein amine dehydrogenase"/>
    <property type="match status" value="1"/>
</dbReference>
<feature type="region of interest" description="Disordered" evidence="1">
    <location>
        <begin position="554"/>
        <end position="587"/>
    </location>
</feature>
<dbReference type="EMBL" id="JAMQAW010000007">
    <property type="protein sequence ID" value="MCM2388357.1"/>
    <property type="molecule type" value="Genomic_DNA"/>
</dbReference>
<dbReference type="InterPro" id="IPR015943">
    <property type="entry name" value="WD40/YVTN_repeat-like_dom_sf"/>
</dbReference>
<keyword evidence="2" id="KW-0472">Membrane</keyword>
<comment type="caution">
    <text evidence="3">The sequence shown here is derived from an EMBL/GenBank/DDBJ whole genome shotgun (WGS) entry which is preliminary data.</text>
</comment>
<accession>A0ABT0UI62</accession>
<proteinExistence type="predicted"/>
<reference evidence="3" key="1">
    <citation type="submission" date="2022-06" db="EMBL/GenBank/DDBJ databases">
        <title>Genome public.</title>
        <authorList>
            <person name="Sun Q."/>
        </authorList>
    </citation>
    <scope>NUCLEOTIDE SEQUENCE</scope>
    <source>
        <strain evidence="3">CWNU-1</strain>
    </source>
</reference>
<dbReference type="SUPFAM" id="SSF50998">
    <property type="entry name" value="Quinoprotein alcohol dehydrogenase-like"/>
    <property type="match status" value="1"/>
</dbReference>
<gene>
    <name evidence="3" type="ORF">NBG84_08600</name>
</gene>
<keyword evidence="4" id="KW-1185">Reference proteome</keyword>
<dbReference type="InterPro" id="IPR011047">
    <property type="entry name" value="Quinoprotein_ADH-like_sf"/>
</dbReference>
<evidence type="ECO:0000313" key="4">
    <source>
        <dbReference type="Proteomes" id="UP001431429"/>
    </source>
</evidence>
<evidence type="ECO:0000313" key="3">
    <source>
        <dbReference type="EMBL" id="MCM2388357.1"/>
    </source>
</evidence>
<keyword evidence="2" id="KW-0812">Transmembrane</keyword>
<protein>
    <submittedName>
        <fullName evidence="3">PQQ-like beta-propeller repeat protein</fullName>
    </submittedName>
</protein>
<name>A0ABT0UI62_9ACTN</name>
<dbReference type="Proteomes" id="UP001431429">
    <property type="component" value="Unassembled WGS sequence"/>
</dbReference>
<feature type="transmembrane region" description="Helical" evidence="2">
    <location>
        <begin position="182"/>
        <end position="203"/>
    </location>
</feature>
<sequence>MSVAEDSAIEQSLRDFLAAAGVTLVTETPADAVIVLISESAAGDPEWKAQVERQHGVRLVPMRIDGVSSRRAPAKLRPVNWVNLDPTAPVTAFGTVLAAVLSDPEYVRALRNLRAEAEAWLRGNQSADGLIGDHGRASKARELLNVLREDRYIDSSGPVNEFVEASYRHTQKARTWRRRRRVAGTAFVVAMAIIVAMAVSRVLSSKGTQFNALVTYGDPASAREMPSWTSLQSARLLLSGNASQKALARQTLASLLSVPWSLGGPVTALDADDRGTLDGLALLPGGRRVAVLVRDASNGAHSVGLYDIREGKVLWLVRLGAGYADVSAGADGRTVVAVGRKGTAVVDLDSRKVRWLKHAESGYAVSRVTANDAIVVGRRNQLVVGSLDGGGFRTVGTRYDSLLSLERSTDGGARALVALSPGRYRLLDALTGKVLAQADVDTPLVPAGAVGPDRVYAVFAGADRQLWQMRPGRPPAPTGIATPERTAPIGLLGGGRVVVGGKDQRARVVRLADGSDLGVVCRDVPQLTHLVLPASGDLLGCFGAHNTTLWQAPAGPRSATAADSLHGEDRTGNATASVRGDGGSITVEPSRRAPFTMRLFGTDVTAVRLSDDGSQLVAASTSGDVAVVSLRMSDDVPRVVARWKIPGGGPVAAVGWSATAPLVQGQRGEVWTAPACPGCTTDEGLVARLRERLTGCWSERQLTEVDDDTRRTLGIRACRALPAPVED</sequence>
<organism evidence="3 4">
    <name type="scientific">Streptomyces albipurpureus</name>
    <dbReference type="NCBI Taxonomy" id="2897419"/>
    <lineage>
        <taxon>Bacteria</taxon>
        <taxon>Bacillati</taxon>
        <taxon>Actinomycetota</taxon>
        <taxon>Actinomycetes</taxon>
        <taxon>Kitasatosporales</taxon>
        <taxon>Streptomycetaceae</taxon>
        <taxon>Streptomyces</taxon>
    </lineage>
</organism>
<keyword evidence="2" id="KW-1133">Transmembrane helix</keyword>
<dbReference type="RefSeq" id="WP_250918694.1">
    <property type="nucleotide sequence ID" value="NZ_JAMQAW010000007.1"/>
</dbReference>